<keyword evidence="7" id="KW-1185">Reference proteome</keyword>
<dbReference type="Proteomes" id="UP001238805">
    <property type="component" value="Chromosome"/>
</dbReference>
<dbReference type="RefSeq" id="WP_284874773.1">
    <property type="nucleotide sequence ID" value="NZ_CP126970.1"/>
</dbReference>
<dbReference type="PANTHER" id="PTHR11717">
    <property type="entry name" value="LOW MOLECULAR WEIGHT PROTEIN TYROSINE PHOSPHATASE"/>
    <property type="match status" value="1"/>
</dbReference>
<evidence type="ECO:0000259" key="5">
    <source>
        <dbReference type="SMART" id="SM00226"/>
    </source>
</evidence>
<dbReference type="Pfam" id="PF01451">
    <property type="entry name" value="LMWPc"/>
    <property type="match status" value="1"/>
</dbReference>
<accession>A0ABY8VN20</accession>
<evidence type="ECO:0000313" key="6">
    <source>
        <dbReference type="EMBL" id="WIM70180.1"/>
    </source>
</evidence>
<dbReference type="InterPro" id="IPR036196">
    <property type="entry name" value="Ptyr_pPase_sf"/>
</dbReference>
<evidence type="ECO:0000256" key="1">
    <source>
        <dbReference type="ARBA" id="ARBA00011063"/>
    </source>
</evidence>
<dbReference type="SMART" id="SM00226">
    <property type="entry name" value="LMWPc"/>
    <property type="match status" value="1"/>
</dbReference>
<dbReference type="EC" id="3.1.3.48" evidence="2"/>
<evidence type="ECO:0000256" key="3">
    <source>
        <dbReference type="ARBA" id="ARBA00022801"/>
    </source>
</evidence>
<reference evidence="6 7" key="1">
    <citation type="submission" date="2023-05" db="EMBL/GenBank/DDBJ databases">
        <title>Corynebacterium suedekumii sp. nov. and Corynebacterium breve sp. nov. isolated from raw cow's milk.</title>
        <authorList>
            <person name="Baer M.K."/>
            <person name="Mehl L."/>
            <person name="Hellmuth R."/>
            <person name="Marke G."/>
            <person name="Lipski A."/>
        </authorList>
    </citation>
    <scope>NUCLEOTIDE SEQUENCE [LARGE SCALE GENOMIC DNA]</scope>
    <source>
        <strain evidence="6 7">LM112</strain>
    </source>
</reference>
<dbReference type="InterPro" id="IPR017867">
    <property type="entry name" value="Tyr_phospatase_low_mol_wt"/>
</dbReference>
<name>A0ABY8VN20_9CORY</name>
<dbReference type="InterPro" id="IPR050438">
    <property type="entry name" value="LMW_PTPase"/>
</dbReference>
<organism evidence="6 7">
    <name type="scientific">Corynebacterium suedekumii</name>
    <dbReference type="NCBI Taxonomy" id="3049801"/>
    <lineage>
        <taxon>Bacteria</taxon>
        <taxon>Bacillati</taxon>
        <taxon>Actinomycetota</taxon>
        <taxon>Actinomycetes</taxon>
        <taxon>Mycobacteriales</taxon>
        <taxon>Corynebacteriaceae</taxon>
        <taxon>Corynebacterium</taxon>
    </lineage>
</organism>
<sequence>MTASPEAASHEDDRLHINFVCTGNICRSPMAEVIVRDAVEAAGLTDRVRVSSSGIGGWHVGQGADKRAVAELRSAGHDGSEHIAAQIGPDNLDADLLVALDTGHRSELIARGIDEDRVRLLRSFDPAAEEDASVADPYYGGPEGFTETRVQIEAAVDGILAWVNEQADEQVRAGLQR</sequence>
<dbReference type="Gene3D" id="3.40.50.2300">
    <property type="match status" value="1"/>
</dbReference>
<dbReference type="GO" id="GO:0004725">
    <property type="term" value="F:protein tyrosine phosphatase activity"/>
    <property type="evidence" value="ECO:0007669"/>
    <property type="project" value="UniProtKB-EC"/>
</dbReference>
<comment type="similarity">
    <text evidence="1">Belongs to the low molecular weight phosphotyrosine protein phosphatase family.</text>
</comment>
<dbReference type="SUPFAM" id="SSF52788">
    <property type="entry name" value="Phosphotyrosine protein phosphatases I"/>
    <property type="match status" value="1"/>
</dbReference>
<evidence type="ECO:0000256" key="2">
    <source>
        <dbReference type="ARBA" id="ARBA00013064"/>
    </source>
</evidence>
<dbReference type="PANTHER" id="PTHR11717:SF7">
    <property type="entry name" value="LOW MOLECULAR WEIGHT PHOSPHOTYROSINE PROTEIN PHOSPHATASE"/>
    <property type="match status" value="1"/>
</dbReference>
<evidence type="ECO:0000313" key="7">
    <source>
        <dbReference type="Proteomes" id="UP001238805"/>
    </source>
</evidence>
<protein>
    <recommendedName>
        <fullName evidence="2">protein-tyrosine-phosphatase</fullName>
        <ecNumber evidence="2">3.1.3.48</ecNumber>
    </recommendedName>
</protein>
<keyword evidence="4" id="KW-0904">Protein phosphatase</keyword>
<evidence type="ECO:0000256" key="4">
    <source>
        <dbReference type="ARBA" id="ARBA00022912"/>
    </source>
</evidence>
<feature type="domain" description="Phosphotyrosine protein phosphatase I" evidence="5">
    <location>
        <begin position="15"/>
        <end position="162"/>
    </location>
</feature>
<proteinExistence type="inferred from homology"/>
<dbReference type="EMBL" id="CP126970">
    <property type="protein sequence ID" value="WIM70180.1"/>
    <property type="molecule type" value="Genomic_DNA"/>
</dbReference>
<keyword evidence="3 6" id="KW-0378">Hydrolase</keyword>
<dbReference type="CDD" id="cd16343">
    <property type="entry name" value="LMWPTP"/>
    <property type="match status" value="1"/>
</dbReference>
<dbReference type="InterPro" id="IPR023485">
    <property type="entry name" value="Ptyr_pPase"/>
</dbReference>
<dbReference type="PRINTS" id="PR00719">
    <property type="entry name" value="LMWPTPASE"/>
</dbReference>
<gene>
    <name evidence="6" type="ORF">QP029_13540</name>
</gene>